<dbReference type="AlphaFoldDB" id="A0ABC9AS00"/>
<dbReference type="GO" id="GO:0042742">
    <property type="term" value="P:defense response to bacterium"/>
    <property type="evidence" value="ECO:0007669"/>
    <property type="project" value="UniProtKB-ARBA"/>
</dbReference>
<dbReference type="Pfam" id="PF00931">
    <property type="entry name" value="NB-ARC"/>
    <property type="match status" value="1"/>
</dbReference>
<accession>A0ABC9AS00</accession>
<organism evidence="13 14">
    <name type="scientific">Urochloa decumbens</name>
    <dbReference type="NCBI Taxonomy" id="240449"/>
    <lineage>
        <taxon>Eukaryota</taxon>
        <taxon>Viridiplantae</taxon>
        <taxon>Streptophyta</taxon>
        <taxon>Embryophyta</taxon>
        <taxon>Tracheophyta</taxon>
        <taxon>Spermatophyta</taxon>
        <taxon>Magnoliopsida</taxon>
        <taxon>Liliopsida</taxon>
        <taxon>Poales</taxon>
        <taxon>Poaceae</taxon>
        <taxon>PACMAD clade</taxon>
        <taxon>Panicoideae</taxon>
        <taxon>Panicodae</taxon>
        <taxon>Paniceae</taxon>
        <taxon>Melinidinae</taxon>
        <taxon>Urochloa</taxon>
    </lineage>
</organism>
<dbReference type="PROSITE" id="PS51450">
    <property type="entry name" value="LRR"/>
    <property type="match status" value="1"/>
</dbReference>
<dbReference type="Pfam" id="PF18052">
    <property type="entry name" value="Rx_N"/>
    <property type="match status" value="1"/>
</dbReference>
<keyword evidence="8" id="KW-0472">Membrane</keyword>
<dbReference type="Gene3D" id="3.40.50.300">
    <property type="entry name" value="P-loop containing nucleotide triphosphate hydrolases"/>
    <property type="match status" value="1"/>
</dbReference>
<feature type="domain" description="Disease resistance protein winged helix" evidence="11">
    <location>
        <begin position="373"/>
        <end position="444"/>
    </location>
</feature>
<evidence type="ECO:0000256" key="1">
    <source>
        <dbReference type="ARBA" id="ARBA00004370"/>
    </source>
</evidence>
<dbReference type="Pfam" id="PF23598">
    <property type="entry name" value="LRR_14"/>
    <property type="match status" value="1"/>
</dbReference>
<dbReference type="InterPro" id="IPR038005">
    <property type="entry name" value="RX-like_CC"/>
</dbReference>
<dbReference type="GO" id="GO:0002758">
    <property type="term" value="P:innate immune response-activating signaling pathway"/>
    <property type="evidence" value="ECO:0007669"/>
    <property type="project" value="UniProtKB-ARBA"/>
</dbReference>
<reference evidence="14" key="1">
    <citation type="submission" date="2024-06" db="EMBL/GenBank/DDBJ databases">
        <authorList>
            <person name="Ryan C."/>
        </authorList>
    </citation>
    <scope>NUCLEOTIDE SEQUENCE [LARGE SCALE GENOMIC DNA]</scope>
</reference>
<dbReference type="InterPro" id="IPR001611">
    <property type="entry name" value="Leu-rich_rpt"/>
</dbReference>
<dbReference type="InterPro" id="IPR018000">
    <property type="entry name" value="Neurotransmitter_ion_chnl_CS"/>
</dbReference>
<evidence type="ECO:0000259" key="10">
    <source>
        <dbReference type="Pfam" id="PF18052"/>
    </source>
</evidence>
<dbReference type="InterPro" id="IPR058922">
    <property type="entry name" value="WHD_DRP"/>
</dbReference>
<reference evidence="13 14" key="2">
    <citation type="submission" date="2024-10" db="EMBL/GenBank/DDBJ databases">
        <authorList>
            <person name="Ryan C."/>
        </authorList>
    </citation>
    <scope>NUCLEOTIDE SEQUENCE [LARGE SCALE GENOMIC DNA]</scope>
</reference>
<dbReference type="Gene3D" id="3.80.10.10">
    <property type="entry name" value="Ribonuclease Inhibitor"/>
    <property type="match status" value="1"/>
</dbReference>
<evidence type="ECO:0000256" key="6">
    <source>
        <dbReference type="ARBA" id="ARBA00022821"/>
    </source>
</evidence>
<feature type="domain" description="Disease resistance R13L4/SHOC-2-like LRR" evidence="12">
    <location>
        <begin position="490"/>
        <end position="847"/>
    </location>
</feature>
<dbReference type="InterPro" id="IPR036388">
    <property type="entry name" value="WH-like_DNA-bd_sf"/>
</dbReference>
<evidence type="ECO:0000256" key="7">
    <source>
        <dbReference type="ARBA" id="ARBA00023054"/>
    </source>
</evidence>
<dbReference type="PROSITE" id="PS00236">
    <property type="entry name" value="NEUROTR_ION_CHANNEL"/>
    <property type="match status" value="1"/>
</dbReference>
<evidence type="ECO:0000256" key="2">
    <source>
        <dbReference type="ARBA" id="ARBA00008894"/>
    </source>
</evidence>
<dbReference type="GO" id="GO:0009626">
    <property type="term" value="P:plant-type hypersensitive response"/>
    <property type="evidence" value="ECO:0007669"/>
    <property type="project" value="UniProtKB-ARBA"/>
</dbReference>
<dbReference type="InterPro" id="IPR027417">
    <property type="entry name" value="P-loop_NTPase"/>
</dbReference>
<keyword evidence="6" id="KW-0611">Plant defense</keyword>
<proteinExistence type="inferred from homology"/>
<evidence type="ECO:0000259" key="11">
    <source>
        <dbReference type="Pfam" id="PF23559"/>
    </source>
</evidence>
<keyword evidence="5" id="KW-0547">Nucleotide-binding</keyword>
<dbReference type="Proteomes" id="UP001497457">
    <property type="component" value="Chromosome 22rd"/>
</dbReference>
<dbReference type="CDD" id="cd14798">
    <property type="entry name" value="RX-CC_like"/>
    <property type="match status" value="1"/>
</dbReference>
<evidence type="ECO:0000256" key="5">
    <source>
        <dbReference type="ARBA" id="ARBA00022741"/>
    </source>
</evidence>
<dbReference type="PANTHER" id="PTHR23155">
    <property type="entry name" value="DISEASE RESISTANCE PROTEIN RP"/>
    <property type="match status" value="1"/>
</dbReference>
<dbReference type="Gene3D" id="1.20.5.4130">
    <property type="match status" value="1"/>
</dbReference>
<dbReference type="InterPro" id="IPR055414">
    <property type="entry name" value="LRR_R13L4/SHOC2-like"/>
</dbReference>
<dbReference type="Pfam" id="PF23559">
    <property type="entry name" value="WHD_DRP"/>
    <property type="match status" value="1"/>
</dbReference>
<dbReference type="FunFam" id="3.40.50.300:FF:001091">
    <property type="entry name" value="Probable disease resistance protein At1g61300"/>
    <property type="match status" value="1"/>
</dbReference>
<name>A0ABC9AS00_9POAL</name>
<dbReference type="PRINTS" id="PR00364">
    <property type="entry name" value="DISEASERSIST"/>
</dbReference>
<evidence type="ECO:0000313" key="14">
    <source>
        <dbReference type="Proteomes" id="UP001497457"/>
    </source>
</evidence>
<feature type="domain" description="NB-ARC" evidence="9">
    <location>
        <begin position="168"/>
        <end position="311"/>
    </location>
</feature>
<comment type="subcellular location">
    <subcellularLocation>
        <location evidence="1">Membrane</location>
    </subcellularLocation>
</comment>
<evidence type="ECO:0000256" key="8">
    <source>
        <dbReference type="ARBA" id="ARBA00023136"/>
    </source>
</evidence>
<dbReference type="GO" id="GO:0016020">
    <property type="term" value="C:membrane"/>
    <property type="evidence" value="ECO:0007669"/>
    <property type="project" value="UniProtKB-SubCell"/>
</dbReference>
<evidence type="ECO:0000313" key="13">
    <source>
        <dbReference type="EMBL" id="CAL4982972.1"/>
    </source>
</evidence>
<dbReference type="SUPFAM" id="SSF52058">
    <property type="entry name" value="L domain-like"/>
    <property type="match status" value="1"/>
</dbReference>
<dbReference type="PANTHER" id="PTHR23155:SF1116">
    <property type="entry name" value="OS12G0273300 PROTEIN"/>
    <property type="match status" value="1"/>
</dbReference>
<dbReference type="FunFam" id="1.10.10.10:FF:000322">
    <property type="entry name" value="Probable disease resistance protein At1g63360"/>
    <property type="match status" value="1"/>
</dbReference>
<dbReference type="EMBL" id="OZ075132">
    <property type="protein sequence ID" value="CAL4982972.1"/>
    <property type="molecule type" value="Genomic_DNA"/>
</dbReference>
<keyword evidence="3" id="KW-0433">Leucine-rich repeat</keyword>
<evidence type="ECO:0000256" key="4">
    <source>
        <dbReference type="ARBA" id="ARBA00022737"/>
    </source>
</evidence>
<evidence type="ECO:0000256" key="3">
    <source>
        <dbReference type="ARBA" id="ARBA00022614"/>
    </source>
</evidence>
<comment type="similarity">
    <text evidence="2">Belongs to the disease resistance NB-LRR family.</text>
</comment>
<dbReference type="InterPro" id="IPR041118">
    <property type="entry name" value="Rx_N"/>
</dbReference>
<dbReference type="SUPFAM" id="SSF52540">
    <property type="entry name" value="P-loop containing nucleoside triphosphate hydrolases"/>
    <property type="match status" value="1"/>
</dbReference>
<dbReference type="InterPro" id="IPR002182">
    <property type="entry name" value="NB-ARC"/>
</dbReference>
<dbReference type="GO" id="GO:0000166">
    <property type="term" value="F:nucleotide binding"/>
    <property type="evidence" value="ECO:0007669"/>
    <property type="project" value="UniProtKB-KW"/>
</dbReference>
<protein>
    <submittedName>
        <fullName evidence="13">Uncharacterized protein</fullName>
    </submittedName>
</protein>
<evidence type="ECO:0000259" key="9">
    <source>
        <dbReference type="Pfam" id="PF00931"/>
    </source>
</evidence>
<feature type="domain" description="Disease resistance N-terminal" evidence="10">
    <location>
        <begin position="8"/>
        <end position="95"/>
    </location>
</feature>
<keyword evidence="7" id="KW-0175">Coiled coil</keyword>
<gene>
    <name evidence="13" type="ORF">URODEC1_LOCUS56862</name>
</gene>
<dbReference type="Gene3D" id="1.10.10.10">
    <property type="entry name" value="Winged helix-like DNA-binding domain superfamily/Winged helix DNA-binding domain"/>
    <property type="match status" value="1"/>
</dbReference>
<evidence type="ECO:0000259" key="12">
    <source>
        <dbReference type="Pfam" id="PF23598"/>
    </source>
</evidence>
<keyword evidence="14" id="KW-1185">Reference proteome</keyword>
<keyword evidence="4" id="KW-0677">Repeat</keyword>
<sequence>MEIVAGALPSLLPKLAALIVGEYNLQMEVKKGIIFLQEELKSMQGALQKISKTPSDEIDDQDKIWARNVREMSYDIEDNIDKFILQCKAKQHVCKTIIDRSLELLKQPKIYHNIAIDIRDIKTRVKEVAKRRKRYKITSKIAKTVTIDPRLLVQYEMEIELVGIDEAREEVIKILVEGDEVFKQKDQIVSIVGFGGLGKTTLANAVYENLREQFNCWAFVTVSRTPDLVKVLMDMLTALGKNNIIASNSDIILIKQLREFLKNKRYPIVIDDIWDISDWKAIKCALPDSNVGNKIITTTRNFSVGEQAGHVYKLAPLSSSMLTAGKMEWYNVYQSIGTGLEKSQAFETMRKILSLSYSDLPCHLQSCLLYFSLFPEDYKICKTRLIWMWIAEGFVKSKDQSKSLFEHGESYFNELINRSMIQLIYNLYNGSVEQCHVHDMVLDLLCYISIEENFVTILNNGKFPSNKSRWLSLQNGKEDVVTEATTILEQVRSVVVFPFGVDLMPSIGRFRVLRVLDLQYCSLSKGHSLRYLCNLFYLRYLGLRCTGIAQLPEEIGKMQNLQTLNVMENQISSLPSTVVQLRNLMCLLTDKWTRMPNGIGKLACLQQLSKLCIDKSTVDTAVDDLGKLTELQVLHVVLPKWNEKLVNCLHKLQKIQDLHIEVLSGQRITGGLDDWVAPRQICELNTRRSCWFSRLPPWMNPLRVVNLSVLSISMTELQPEHLEMLGRLPALRYLELELDHDNVGGHRSFVFGSGLFPCLVHGEFSRFVWPVVFQRGVMPRLRELSFSHSYVRMAKEMGSSRLGLGNLLSLRRIAIDFVSECASKEEAKKAKAALRLAKQMHPNRPNLFL</sequence>
<dbReference type="InterPro" id="IPR044974">
    <property type="entry name" value="Disease_R_plants"/>
</dbReference>
<dbReference type="InterPro" id="IPR032675">
    <property type="entry name" value="LRR_dom_sf"/>
</dbReference>